<accession>A0A1R3T6M3</accession>
<dbReference type="RefSeq" id="WP_076932109.1">
    <property type="nucleotide sequence ID" value="NZ_DAMBAO010000004.1"/>
</dbReference>
<name>A0A1R3T6M3_9BACT</name>
<evidence type="ECO:0008006" key="3">
    <source>
        <dbReference type="Google" id="ProtNLM"/>
    </source>
</evidence>
<dbReference type="Proteomes" id="UP000187464">
    <property type="component" value="Chromosome I"/>
</dbReference>
<dbReference type="AlphaFoldDB" id="A0A1R3T6M3"/>
<sequence length="222" mass="25977">MDKSLVDKTKKVIESISGMESIRPYILVGGTALSLQIKNRLSEDLDFMRWQQHNGEKMDIDIKSITKEVESGHIIDKINILDSNQVEFFIDGGVKLSFYAPERKAPRINKVHFLNNLYLADIDTIASLKMETMQRRNSFRDYYDLYCILKEKSDEEIIRIIDNSLKYSGHLMKSKNLLGKLGNYERFTKDEAFKQLEPKYDISSREIAEFMDRKVKTAYKRQ</sequence>
<organism evidence="1 2">
    <name type="scientific">Proteiniphilum saccharofermentans</name>
    <dbReference type="NCBI Taxonomy" id="1642647"/>
    <lineage>
        <taxon>Bacteria</taxon>
        <taxon>Pseudomonadati</taxon>
        <taxon>Bacteroidota</taxon>
        <taxon>Bacteroidia</taxon>
        <taxon>Bacteroidales</taxon>
        <taxon>Dysgonomonadaceae</taxon>
        <taxon>Proteiniphilum</taxon>
    </lineage>
</organism>
<dbReference type="Pfam" id="PF08843">
    <property type="entry name" value="AbiEii"/>
    <property type="match status" value="1"/>
</dbReference>
<protein>
    <recommendedName>
        <fullName evidence="3">Nucleotidyl transferase AbiEii toxin</fullName>
    </recommendedName>
</protein>
<evidence type="ECO:0000313" key="2">
    <source>
        <dbReference type="Proteomes" id="UP000187464"/>
    </source>
</evidence>
<dbReference type="InterPro" id="IPR014942">
    <property type="entry name" value="AbiEii"/>
</dbReference>
<dbReference type="EMBL" id="LT605205">
    <property type="protein sequence ID" value="SCD20227.1"/>
    <property type="molecule type" value="Genomic_DNA"/>
</dbReference>
<keyword evidence="2" id="KW-1185">Reference proteome</keyword>
<proteinExistence type="predicted"/>
<evidence type="ECO:0000313" key="1">
    <source>
        <dbReference type="EMBL" id="SCD20227.1"/>
    </source>
</evidence>
<dbReference type="KEGG" id="psac:PSM36_1405"/>
<dbReference type="STRING" id="1642647.PSM36_1405"/>
<reference evidence="1 2" key="1">
    <citation type="submission" date="2016-08" db="EMBL/GenBank/DDBJ databases">
        <authorList>
            <person name="Seilhamer J.J."/>
        </authorList>
    </citation>
    <scope>NUCLEOTIDE SEQUENCE [LARGE SCALE GENOMIC DNA]</scope>
    <source>
        <strain evidence="1">M3/6</strain>
    </source>
</reference>
<dbReference type="Gene3D" id="3.10.450.620">
    <property type="entry name" value="JHP933, nucleotidyltransferase-like core domain"/>
    <property type="match status" value="1"/>
</dbReference>
<gene>
    <name evidence="1" type="ORF">PSM36_1405</name>
</gene>